<dbReference type="InterPro" id="IPR023798">
    <property type="entry name" value="Ribosomal_uS7_dom"/>
</dbReference>
<organism evidence="6 7">
    <name type="scientific">Claviceps pazoutovae</name>
    <dbReference type="NCBI Taxonomy" id="1649127"/>
    <lineage>
        <taxon>Eukaryota</taxon>
        <taxon>Fungi</taxon>
        <taxon>Dikarya</taxon>
        <taxon>Ascomycota</taxon>
        <taxon>Pezizomycotina</taxon>
        <taxon>Sordariomycetes</taxon>
        <taxon>Hypocreomycetidae</taxon>
        <taxon>Hypocreales</taxon>
        <taxon>Clavicipitaceae</taxon>
        <taxon>Claviceps</taxon>
    </lineage>
</organism>
<reference evidence="6 7" key="1">
    <citation type="journal article" date="2020" name="bioRxiv">
        <title>Whole genome comparisons of ergot fungi reveals the divergence and evolution of species within the genus Claviceps are the result of varying mechanisms driving genome evolution and host range expansion.</title>
        <authorList>
            <person name="Wyka S.A."/>
            <person name="Mondo S.J."/>
            <person name="Liu M."/>
            <person name="Dettman J."/>
            <person name="Nalam V."/>
            <person name="Broders K.D."/>
        </authorList>
    </citation>
    <scope>NUCLEOTIDE SEQUENCE [LARGE SCALE GENOMIC DNA]</scope>
    <source>
        <strain evidence="6 7">CCC 1485</strain>
    </source>
</reference>
<dbReference type="Gene3D" id="1.10.455.10">
    <property type="entry name" value="Ribosomal protein S7 domain"/>
    <property type="match status" value="1"/>
</dbReference>
<evidence type="ECO:0000256" key="2">
    <source>
        <dbReference type="ARBA" id="ARBA00022980"/>
    </source>
</evidence>
<keyword evidence="3" id="KW-0687">Ribonucleoprotein</keyword>
<dbReference type="AlphaFoldDB" id="A0A9P7MCB0"/>
<evidence type="ECO:0000313" key="7">
    <source>
        <dbReference type="Proteomes" id="UP000706124"/>
    </source>
</evidence>
<dbReference type="OrthoDB" id="9972728at2759"/>
<evidence type="ECO:0000256" key="4">
    <source>
        <dbReference type="SAM" id="MobiDB-lite"/>
    </source>
</evidence>
<dbReference type="GO" id="GO:0006412">
    <property type="term" value="P:translation"/>
    <property type="evidence" value="ECO:0007669"/>
    <property type="project" value="InterPro"/>
</dbReference>
<comment type="caution">
    <text evidence="6">The sequence shown here is derived from an EMBL/GenBank/DDBJ whole genome shotgun (WGS) entry which is preliminary data.</text>
</comment>
<dbReference type="GO" id="GO:0005840">
    <property type="term" value="C:ribosome"/>
    <property type="evidence" value="ECO:0007669"/>
    <property type="project" value="UniProtKB-KW"/>
</dbReference>
<dbReference type="InterPro" id="IPR036823">
    <property type="entry name" value="Ribosomal_uS7_dom_sf"/>
</dbReference>
<proteinExistence type="inferred from homology"/>
<evidence type="ECO:0000256" key="3">
    <source>
        <dbReference type="ARBA" id="ARBA00023274"/>
    </source>
</evidence>
<accession>A0A9P7MCB0</accession>
<feature type="region of interest" description="Disordered" evidence="4">
    <location>
        <begin position="42"/>
        <end position="75"/>
    </location>
</feature>
<dbReference type="GO" id="GO:1990904">
    <property type="term" value="C:ribonucleoprotein complex"/>
    <property type="evidence" value="ECO:0007669"/>
    <property type="project" value="UniProtKB-KW"/>
</dbReference>
<evidence type="ECO:0000256" key="1">
    <source>
        <dbReference type="ARBA" id="ARBA00007151"/>
    </source>
</evidence>
<name>A0A9P7MCB0_9HYPO</name>
<sequence>MSSAARVWGACRALAVRTRPIATQRSDSIFAAVAVLRTYSADTTNKPPVLPSSQSPTEPTSVKPAPSSRDDGTAPIVPVSEAEAFTEKESELADSSSSGFLDDDTLVQLMYGGKKPVTTGEEGLTTAQEEVLYRDGTILDPQEAETALSSDTAEVAEQVGEIGQATQLTTQTTLSFRERAARQLAERKAGHKFGLPPKPYAADYHLKKRYHPAMEQFTRLLMVDGKLSVAQSNVVMVMNFLRMAPAPIYSPKYPLLPGSPPASHLPLNPILYITLAIDSVAPLLSIRNIAGAGGGGRALELPSPLNVRQRRRLAIQWILDVVDKKPSKGSGRKQFPHRIADEIIAVVEGRSTVWEKRRQVHKVATAARANINSRKVGKKKK</sequence>
<feature type="domain" description="Small ribosomal subunit protein uS7" evidence="5">
    <location>
        <begin position="209"/>
        <end position="368"/>
    </location>
</feature>
<comment type="similarity">
    <text evidence="1">Belongs to the universal ribosomal protein uS7 family.</text>
</comment>
<evidence type="ECO:0000313" key="6">
    <source>
        <dbReference type="EMBL" id="KAG5938274.1"/>
    </source>
</evidence>
<dbReference type="EMBL" id="SRPO01000158">
    <property type="protein sequence ID" value="KAG5938274.1"/>
    <property type="molecule type" value="Genomic_DNA"/>
</dbReference>
<feature type="compositionally biased region" description="Polar residues" evidence="4">
    <location>
        <begin position="42"/>
        <end position="60"/>
    </location>
</feature>
<keyword evidence="7" id="KW-1185">Reference proteome</keyword>
<dbReference type="SUPFAM" id="SSF47973">
    <property type="entry name" value="Ribosomal protein S7"/>
    <property type="match status" value="1"/>
</dbReference>
<protein>
    <recommendedName>
        <fullName evidence="5">Small ribosomal subunit protein uS7 domain-containing protein</fullName>
    </recommendedName>
</protein>
<dbReference type="Proteomes" id="UP000706124">
    <property type="component" value="Unassembled WGS sequence"/>
</dbReference>
<evidence type="ECO:0000259" key="5">
    <source>
        <dbReference type="Pfam" id="PF00177"/>
    </source>
</evidence>
<gene>
    <name evidence="6" type="ORF">E4U60_001428</name>
</gene>
<dbReference type="PANTHER" id="PTHR11205">
    <property type="entry name" value="RIBOSOMAL PROTEIN S7"/>
    <property type="match status" value="1"/>
</dbReference>
<keyword evidence="2" id="KW-0689">Ribosomal protein</keyword>
<dbReference type="Pfam" id="PF00177">
    <property type="entry name" value="Ribosomal_S7"/>
    <property type="match status" value="1"/>
</dbReference>
<dbReference type="InterPro" id="IPR000235">
    <property type="entry name" value="Ribosomal_uS7"/>
</dbReference>